<dbReference type="AlphaFoldDB" id="A0A0C2UD29"/>
<dbReference type="OrthoDB" id="5625447at2"/>
<dbReference type="Proteomes" id="UP000031971">
    <property type="component" value="Unassembled WGS sequence"/>
</dbReference>
<proteinExistence type="predicted"/>
<comment type="caution">
    <text evidence="1">The sequence shown here is derived from an EMBL/GenBank/DDBJ whole genome shotgun (WGS) entry which is preliminary data.</text>
</comment>
<protein>
    <submittedName>
        <fullName evidence="1">Uncharacterized protein</fullName>
    </submittedName>
</protein>
<evidence type="ECO:0000313" key="1">
    <source>
        <dbReference type="EMBL" id="KIL99412.1"/>
    </source>
</evidence>
<dbReference type="EMBL" id="JXSL01000024">
    <property type="protein sequence ID" value="KIL99412.1"/>
    <property type="molecule type" value="Genomic_DNA"/>
</dbReference>
<evidence type="ECO:0000313" key="2">
    <source>
        <dbReference type="Proteomes" id="UP000031971"/>
    </source>
</evidence>
<name>A0A0C2UD29_PARME</name>
<keyword evidence="2" id="KW-1185">Reference proteome</keyword>
<accession>A0A0C2UD29</accession>
<dbReference type="RefSeq" id="WP_009867323.1">
    <property type="nucleotide sequence ID" value="NZ_JXSL01000024.1"/>
</dbReference>
<sequence length="85" mass="9386">MLSLEDCIAFSGLTVEQLDAVACHQHLPLIVVAEWAETVLDAEDGFARVAAILAEEVEAAIIHHKDRLDGWSQGLDQFLRDHAIH</sequence>
<reference evidence="1 2" key="1">
    <citation type="submission" date="2015-01" db="EMBL/GenBank/DDBJ databases">
        <title>Genome Sequence of Magnetospirillum magnetotacticum Strain MS-1.</title>
        <authorList>
            <person name="Marinov G.K."/>
            <person name="Smalley M.D."/>
            <person name="DeSalvo G."/>
        </authorList>
    </citation>
    <scope>NUCLEOTIDE SEQUENCE [LARGE SCALE GENOMIC DNA]</scope>
    <source>
        <strain evidence="1 2">MS-1</strain>
    </source>
</reference>
<gene>
    <name evidence="1" type="ORF">CCC_04183</name>
</gene>
<organism evidence="1 2">
    <name type="scientific">Paramagnetospirillum magnetotacticum MS-1</name>
    <dbReference type="NCBI Taxonomy" id="272627"/>
    <lineage>
        <taxon>Bacteria</taxon>
        <taxon>Pseudomonadati</taxon>
        <taxon>Pseudomonadota</taxon>
        <taxon>Alphaproteobacteria</taxon>
        <taxon>Rhodospirillales</taxon>
        <taxon>Magnetospirillaceae</taxon>
        <taxon>Paramagnetospirillum</taxon>
    </lineage>
</organism>